<organism evidence="2">
    <name type="scientific">Diabrotica virgifera virgifera</name>
    <name type="common">western corn rootworm</name>
    <dbReference type="NCBI Taxonomy" id="50390"/>
    <lineage>
        <taxon>Eukaryota</taxon>
        <taxon>Metazoa</taxon>
        <taxon>Ecdysozoa</taxon>
        <taxon>Arthropoda</taxon>
        <taxon>Hexapoda</taxon>
        <taxon>Insecta</taxon>
        <taxon>Pterygota</taxon>
        <taxon>Neoptera</taxon>
        <taxon>Endopterygota</taxon>
        <taxon>Coleoptera</taxon>
        <taxon>Polyphaga</taxon>
        <taxon>Cucujiformia</taxon>
        <taxon>Chrysomeloidea</taxon>
        <taxon>Chrysomelidae</taxon>
        <taxon>Galerucinae</taxon>
        <taxon>Diabroticina</taxon>
        <taxon>Diabroticites</taxon>
        <taxon>Diabrotica</taxon>
    </lineage>
</organism>
<evidence type="ECO:0000313" key="2">
    <source>
        <dbReference type="RefSeq" id="XP_028143270.1"/>
    </source>
</evidence>
<keyword evidence="2" id="KW-0646">Protease inhibitor</keyword>
<protein>
    <submittedName>
        <fullName evidence="2">Venom serine protease inhibitor-like isoform X1</fullName>
    </submittedName>
</protein>
<dbReference type="SUPFAM" id="SSF57567">
    <property type="entry name" value="Serine protease inhibitors"/>
    <property type="match status" value="1"/>
</dbReference>
<feature type="signal peptide" evidence="1">
    <location>
        <begin position="1"/>
        <end position="18"/>
    </location>
</feature>
<dbReference type="AlphaFoldDB" id="A0A6P7GHE3"/>
<dbReference type="InterPro" id="IPR036084">
    <property type="entry name" value="Ser_inhib-like_sf"/>
</dbReference>
<reference evidence="2" key="1">
    <citation type="submission" date="2025-08" db="UniProtKB">
        <authorList>
            <consortium name="RefSeq"/>
        </authorList>
    </citation>
    <scope>IDENTIFICATION</scope>
    <source>
        <tissue evidence="2">Whole insect</tissue>
    </source>
</reference>
<gene>
    <name evidence="2" type="primary">LOC114337089</name>
</gene>
<dbReference type="GO" id="GO:0004867">
    <property type="term" value="F:serine-type endopeptidase inhibitor activity"/>
    <property type="evidence" value="ECO:0007669"/>
    <property type="project" value="UniProtKB-KW"/>
</dbReference>
<dbReference type="InParanoid" id="A0A6P7GHE3"/>
<accession>A0A6P7GHE3</accession>
<feature type="chain" id="PRO_5027731999" evidence="1">
    <location>
        <begin position="19"/>
        <end position="91"/>
    </location>
</feature>
<evidence type="ECO:0000256" key="1">
    <source>
        <dbReference type="SAM" id="SignalP"/>
    </source>
</evidence>
<sequence length="91" mass="9994">MKYIVLVFLICYLSGCYSAQIGEIGKLECKPNEVLEPCPPCHCPEATCQIPKPKCSTDIVCLHACFPSCECAKGFLRDESTGICVTEKNCK</sequence>
<proteinExistence type="predicted"/>
<dbReference type="Gene3D" id="2.10.25.10">
    <property type="entry name" value="Laminin"/>
    <property type="match status" value="1"/>
</dbReference>
<keyword evidence="1" id="KW-0732">Signal</keyword>
<keyword evidence="2" id="KW-0722">Serine protease inhibitor</keyword>
<name>A0A6P7GHE3_DIAVI</name>
<dbReference type="RefSeq" id="XP_028143270.1">
    <property type="nucleotide sequence ID" value="XM_028287469.1"/>
</dbReference>